<organism evidence="2">
    <name type="scientific">Anopheles darlingi</name>
    <name type="common">Mosquito</name>
    <dbReference type="NCBI Taxonomy" id="43151"/>
    <lineage>
        <taxon>Eukaryota</taxon>
        <taxon>Metazoa</taxon>
        <taxon>Ecdysozoa</taxon>
        <taxon>Arthropoda</taxon>
        <taxon>Hexapoda</taxon>
        <taxon>Insecta</taxon>
        <taxon>Pterygota</taxon>
        <taxon>Neoptera</taxon>
        <taxon>Endopterygota</taxon>
        <taxon>Diptera</taxon>
        <taxon>Nematocera</taxon>
        <taxon>Culicoidea</taxon>
        <taxon>Culicidae</taxon>
        <taxon>Anophelinae</taxon>
        <taxon>Anopheles</taxon>
    </lineage>
</organism>
<keyword evidence="1" id="KW-0812">Transmembrane</keyword>
<keyword evidence="1" id="KW-0472">Membrane</keyword>
<sequence>MENYRGKGVVEMLLSSGRLFLFLMTLGNGIWPGMSRYSHHFHASGVVYAQCDSYVWCASDIRTYRQFPRLSLLFSGTFYRSRVESYNANM</sequence>
<evidence type="ECO:0000313" key="2">
    <source>
        <dbReference type="EMBL" id="MBW72192.1"/>
    </source>
</evidence>
<reference evidence="2" key="1">
    <citation type="submission" date="2018-01" db="EMBL/GenBank/DDBJ databases">
        <title>An insight into the sialome of Amazonian anophelines.</title>
        <authorList>
            <person name="Ribeiro J.M."/>
            <person name="Scarpassa V."/>
            <person name="Calvo E."/>
        </authorList>
    </citation>
    <scope>NUCLEOTIDE SEQUENCE</scope>
</reference>
<accession>A0A2M4D3P4</accession>
<name>A0A2M4D3P4_ANODA</name>
<proteinExistence type="predicted"/>
<evidence type="ECO:0000256" key="1">
    <source>
        <dbReference type="SAM" id="Phobius"/>
    </source>
</evidence>
<dbReference type="AlphaFoldDB" id="A0A2M4D3P4"/>
<protein>
    <submittedName>
        <fullName evidence="2">Putative secreted protein</fullName>
    </submittedName>
</protein>
<feature type="transmembrane region" description="Helical" evidence="1">
    <location>
        <begin position="12"/>
        <end position="31"/>
    </location>
</feature>
<dbReference type="EMBL" id="GGFL01008014">
    <property type="protein sequence ID" value="MBW72192.1"/>
    <property type="molecule type" value="Transcribed_RNA"/>
</dbReference>
<keyword evidence="1" id="KW-1133">Transmembrane helix</keyword>